<name>A0A327NG19_9BACT</name>
<reference evidence="2 3" key="1">
    <citation type="submission" date="2018-06" db="EMBL/GenBank/DDBJ databases">
        <title>Spirosoma sp. HMF3257 Genome sequencing and assembly.</title>
        <authorList>
            <person name="Kang H."/>
            <person name="Cha I."/>
            <person name="Kim H."/>
            <person name="Kang J."/>
            <person name="Joh K."/>
        </authorList>
    </citation>
    <scope>NUCLEOTIDE SEQUENCE [LARGE SCALE GENOMIC DNA]</scope>
    <source>
        <strain evidence="2 3">HMF3257</strain>
    </source>
</reference>
<comment type="caution">
    <text evidence="2">The sequence shown here is derived from an EMBL/GenBank/DDBJ whole genome shotgun (WGS) entry which is preliminary data.</text>
</comment>
<evidence type="ECO:0000256" key="1">
    <source>
        <dbReference type="SAM" id="Phobius"/>
    </source>
</evidence>
<sequence length="90" mass="10262">MLVVLRIKGCLSSLSKYLLGIIYLWSIHTSKKASTERKKPCLFRFLSALFLLLLCGQTYAQINLNTEDLPRFWQAFDSVMTTADTVIDSN</sequence>
<evidence type="ECO:0000313" key="3">
    <source>
        <dbReference type="Proteomes" id="UP000249016"/>
    </source>
</evidence>
<proteinExistence type="predicted"/>
<protein>
    <submittedName>
        <fullName evidence="2">Uncharacterized protein</fullName>
    </submittedName>
</protein>
<gene>
    <name evidence="2" type="ORF">HMF3257_38315</name>
</gene>
<dbReference type="Proteomes" id="UP000249016">
    <property type="component" value="Unassembled WGS sequence"/>
</dbReference>
<dbReference type="AlphaFoldDB" id="A0A327NG19"/>
<dbReference type="EMBL" id="QLII01000003">
    <property type="protein sequence ID" value="RAI72984.1"/>
    <property type="molecule type" value="Genomic_DNA"/>
</dbReference>
<keyword evidence="3" id="KW-1185">Reference proteome</keyword>
<accession>A0A327NG19</accession>
<organism evidence="2 3">
    <name type="scientific">Spirosoma telluris</name>
    <dbReference type="NCBI Taxonomy" id="2183553"/>
    <lineage>
        <taxon>Bacteria</taxon>
        <taxon>Pseudomonadati</taxon>
        <taxon>Bacteroidota</taxon>
        <taxon>Cytophagia</taxon>
        <taxon>Cytophagales</taxon>
        <taxon>Cytophagaceae</taxon>
        <taxon>Spirosoma</taxon>
    </lineage>
</organism>
<keyword evidence="1" id="KW-0812">Transmembrane</keyword>
<feature type="transmembrane region" description="Helical" evidence="1">
    <location>
        <begin position="41"/>
        <end position="62"/>
    </location>
</feature>
<keyword evidence="1" id="KW-1133">Transmembrane helix</keyword>
<evidence type="ECO:0000313" key="2">
    <source>
        <dbReference type="EMBL" id="RAI72984.1"/>
    </source>
</evidence>
<keyword evidence="1" id="KW-0472">Membrane</keyword>